<accession>A0A0B6WVM9</accession>
<organism evidence="2 3">
    <name type="scientific">Pyrinomonas methylaliphatogenes</name>
    <dbReference type="NCBI Taxonomy" id="454194"/>
    <lineage>
        <taxon>Bacteria</taxon>
        <taxon>Pseudomonadati</taxon>
        <taxon>Acidobacteriota</taxon>
        <taxon>Blastocatellia</taxon>
        <taxon>Blastocatellales</taxon>
        <taxon>Pyrinomonadaceae</taxon>
        <taxon>Pyrinomonas</taxon>
    </lineage>
</organism>
<reference evidence="2 3" key="2">
    <citation type="submission" date="2015-01" db="EMBL/GenBank/DDBJ databases">
        <title>Complete genome sequence of Pyrinomonas methylaliphatogenes type strain K22T.</title>
        <authorList>
            <person name="Lee K.C.Y."/>
            <person name="Power J.F."/>
            <person name="Dunfield P.F."/>
            <person name="Morgan X.C."/>
            <person name="Huttenhower C."/>
            <person name="Stott M.B."/>
        </authorList>
    </citation>
    <scope>NUCLEOTIDE SEQUENCE [LARGE SCALE GENOMIC DNA]</scope>
    <source>
        <strain evidence="2 3">K22</strain>
    </source>
</reference>
<dbReference type="EMBL" id="CBXV010000001">
    <property type="protein sequence ID" value="CDM64339.1"/>
    <property type="molecule type" value="Genomic_DNA"/>
</dbReference>
<proteinExistence type="predicted"/>
<keyword evidence="1" id="KW-1133">Transmembrane helix</keyword>
<dbReference type="Gene3D" id="3.40.30.10">
    <property type="entry name" value="Glutaredoxin"/>
    <property type="match status" value="1"/>
</dbReference>
<feature type="transmembrane region" description="Helical" evidence="1">
    <location>
        <begin position="21"/>
        <end position="42"/>
    </location>
</feature>
<dbReference type="AlphaFoldDB" id="A0A0B6WVM9"/>
<evidence type="ECO:0000313" key="2">
    <source>
        <dbReference type="EMBL" id="CDM64339.1"/>
    </source>
</evidence>
<evidence type="ECO:0000313" key="3">
    <source>
        <dbReference type="Proteomes" id="UP000031518"/>
    </source>
</evidence>
<reference evidence="2 3" key="1">
    <citation type="submission" date="2013-12" db="EMBL/GenBank/DDBJ databases">
        <authorList>
            <person name="Stott M."/>
        </authorList>
    </citation>
    <scope>NUCLEOTIDE SEQUENCE [LARGE SCALE GENOMIC DNA]</scope>
    <source>
        <strain evidence="2 3">K22</strain>
    </source>
</reference>
<dbReference type="Proteomes" id="UP000031518">
    <property type="component" value="Unassembled WGS sequence"/>
</dbReference>
<name>A0A0B6WVM9_9BACT</name>
<gene>
    <name evidence="2" type="ORF">PYK22_00332</name>
</gene>
<evidence type="ECO:0000256" key="1">
    <source>
        <dbReference type="SAM" id="Phobius"/>
    </source>
</evidence>
<keyword evidence="1" id="KW-0812">Transmembrane</keyword>
<dbReference type="SUPFAM" id="SSF52833">
    <property type="entry name" value="Thioredoxin-like"/>
    <property type="match status" value="1"/>
</dbReference>
<keyword evidence="3" id="KW-1185">Reference proteome</keyword>
<dbReference type="STRING" id="454194.PYK22_00332"/>
<evidence type="ECO:0008006" key="4">
    <source>
        <dbReference type="Google" id="ProtNLM"/>
    </source>
</evidence>
<dbReference type="InterPro" id="IPR036249">
    <property type="entry name" value="Thioredoxin-like_sf"/>
</dbReference>
<protein>
    <recommendedName>
        <fullName evidence="4">Thioredoxin domain-containing protein</fullName>
    </recommendedName>
</protein>
<keyword evidence="1" id="KW-0472">Membrane</keyword>
<sequence length="184" mass="20958">MGHDEMKSASGIVLWMTPFQAFALAALFTITFCVSFVLFYSFHAEKEETQDQPEMNLPLPDAVLVDEADRVLPNSALRTGKLILVFVTPDCKAFLKEAEFLREVVRKRPDIPIYGIIPFGDKDRALQEAKAHFPFKVFYDQNQHLAAKLGINRVPIKLFVEDGTIKRGWGGAMIQQARKERFLR</sequence>